<dbReference type="NCBIfam" id="TIGR04370">
    <property type="entry name" value="glyco_rpt_poly"/>
    <property type="match status" value="1"/>
</dbReference>
<gene>
    <name evidence="2" type="ORF">HBO33_22605</name>
</gene>
<evidence type="ECO:0000313" key="3">
    <source>
        <dbReference type="Proteomes" id="UP000542111"/>
    </source>
</evidence>
<protein>
    <submittedName>
        <fullName evidence="2">Oligosaccharide repeat unit polymerase</fullName>
    </submittedName>
</protein>
<comment type="caution">
    <text evidence="2">The sequence shown here is derived from an EMBL/GenBank/DDBJ whole genome shotgun (WGS) entry which is preliminary data.</text>
</comment>
<feature type="transmembrane region" description="Helical" evidence="1">
    <location>
        <begin position="334"/>
        <end position="352"/>
    </location>
</feature>
<reference evidence="2 3" key="1">
    <citation type="journal article" date="2020" name="Front. Microbiol.">
        <title>Genetic Organization of the aprX-lipA2 Operon Affects the Proteolytic Potential of Pseudomonas Species in Milk.</title>
        <authorList>
            <person name="Maier C."/>
            <person name="Huptas C."/>
            <person name="von Neubeck M."/>
            <person name="Scherer S."/>
            <person name="Wenning M."/>
            <person name="Lucking G."/>
        </authorList>
    </citation>
    <scope>NUCLEOTIDE SEQUENCE [LARGE SCALE GENOMIC DNA]</scope>
    <source>
        <strain evidence="2 3">G4779</strain>
    </source>
</reference>
<keyword evidence="1" id="KW-0472">Membrane</keyword>
<feature type="transmembrane region" description="Helical" evidence="1">
    <location>
        <begin position="75"/>
        <end position="101"/>
    </location>
</feature>
<feature type="transmembrane region" description="Helical" evidence="1">
    <location>
        <begin position="358"/>
        <end position="376"/>
    </location>
</feature>
<organism evidence="2 3">
    <name type="scientific">Pseudomonas gessardii</name>
    <dbReference type="NCBI Taxonomy" id="78544"/>
    <lineage>
        <taxon>Bacteria</taxon>
        <taxon>Pseudomonadati</taxon>
        <taxon>Pseudomonadota</taxon>
        <taxon>Gammaproteobacteria</taxon>
        <taxon>Pseudomonadales</taxon>
        <taxon>Pseudomonadaceae</taxon>
        <taxon>Pseudomonas</taxon>
    </lineage>
</organism>
<sequence length="390" mass="44195">MINPVFVYIAVWGLVLFLYSLGLTSNLVDFSLVGVILIVLNLLSILLIFFFLGGGGKQKSRSEDDWFFQDTVRRFLKFVILVWMSGTFAEIIYSGGFPLYWKLIGDTRLYTEFGIPSFHGIMNAFYLQALSMACYLFLKFRRFKFLFLIVVLLFWPIFMLGRGILLGGLLQMACVLFLLTRLNAKKIFALTLGLIGVIIAFGYIGDLRQTANPFSYLVTGQTAEVFSVLPSGFLWFYVYLTAGLSNLFHNIDSLAPAGGLSYTFSNMLPSIVRSYFEIGARNDLFVFVDPNLNTSTIYAGAVSDLGPVGGFFAVLIVQLVCCYAYILSLKGKPWGIFAYTVAFQILTFSIFYDMFFLLPTLFQFAICFLLYVYCFFRRRSMRLISPSLEN</sequence>
<dbReference type="Proteomes" id="UP000542111">
    <property type="component" value="Unassembled WGS sequence"/>
</dbReference>
<accession>A0A7Y1MTH2</accession>
<feature type="transmembrane region" description="Helical" evidence="1">
    <location>
        <begin position="187"/>
        <end position="204"/>
    </location>
</feature>
<keyword evidence="1" id="KW-1133">Transmembrane helix</keyword>
<feature type="transmembrane region" description="Helical" evidence="1">
    <location>
        <begin position="216"/>
        <end position="238"/>
    </location>
</feature>
<dbReference type="RefSeq" id="WP_169898665.1">
    <property type="nucleotide sequence ID" value="NZ_JAAQYP010000045.1"/>
</dbReference>
<keyword evidence="1" id="KW-0812">Transmembrane</keyword>
<dbReference type="EMBL" id="JAAQYP010000045">
    <property type="protein sequence ID" value="NNA97961.1"/>
    <property type="molecule type" value="Genomic_DNA"/>
</dbReference>
<evidence type="ECO:0000313" key="2">
    <source>
        <dbReference type="EMBL" id="NNA97961.1"/>
    </source>
</evidence>
<evidence type="ECO:0000256" key="1">
    <source>
        <dbReference type="SAM" id="Phobius"/>
    </source>
</evidence>
<proteinExistence type="predicted"/>
<feature type="transmembrane region" description="Helical" evidence="1">
    <location>
        <begin position="121"/>
        <end position="138"/>
    </location>
</feature>
<feature type="transmembrane region" description="Helical" evidence="1">
    <location>
        <begin position="5"/>
        <end position="24"/>
    </location>
</feature>
<dbReference type="AlphaFoldDB" id="A0A7Y1MTH2"/>
<name>A0A7Y1MTH2_9PSED</name>
<feature type="transmembrane region" description="Helical" evidence="1">
    <location>
        <begin position="30"/>
        <end position="54"/>
    </location>
</feature>
<feature type="transmembrane region" description="Helical" evidence="1">
    <location>
        <begin position="145"/>
        <end position="167"/>
    </location>
</feature>
<feature type="transmembrane region" description="Helical" evidence="1">
    <location>
        <begin position="308"/>
        <end position="327"/>
    </location>
</feature>